<organism evidence="2">
    <name type="scientific">viral metagenome</name>
    <dbReference type="NCBI Taxonomy" id="1070528"/>
    <lineage>
        <taxon>unclassified sequences</taxon>
        <taxon>metagenomes</taxon>
        <taxon>organismal metagenomes</taxon>
    </lineage>
</organism>
<sequence>MFFKIIQLIPDAKNKIYIFTTQYIIGLYKSDKSNTYFDDKLSEKDKNEELIWNDNYIHTDDSIETIKKKIVQVMNKTVAFEEIYLFSIKPLNTNINQIYQELTQDDTISITQTRFFNFLSNISPFNNQSIERKDTYKYEDLLEINLDQSLFLNIPIGQSINIEKKYPFVVNPFEVKTIDLILEQYSQDLISTQNKKLLLDYGNINTIYMCNASDVLNETIKTELNQESMIKMYYPFLYKLNILSFDQLTERKQELLDKSKKLITKQFIKNNENVDLFYNIYNEKTKELDYVSRGIKELKCIIHPLSPIKLPIDVIFKLISSSFSLPFIKYNPSKKNEKIFRLFANKQTSQGKKIPYLSKTKLTKLNDTISKEKSVGMYLTYTNDDNINSILVFEFFINGNISIKINNTTLLYLKEIETIVRNTLNPLLKTINNFIEQGGYAFLKFESFNDNTEILNIHYNTSIAITKEFKIDKYIGCISSIFTILENNLTKGIILDYKRVDYYNKMDSIDKFITQWSLNNKNLNEIVPLIVDNFDLKEEEAKLKVSAWISSIQVEQNLFSNKKLKIKTNPGFPVKIEHDPFNNNITISIENINNILYLPHIQVYFDTLIRLTQDIKSTKVPKTIINKLCKPTKREIEIEAVEDVVSRPETPFEEREELSIEGNVITFNEDDEDDDLLDMLYGDNENDDDDENDDENIEFGEEITIESDEKKKTQKFSKKNEDDDDDDILKELKYLDEDENEEEEEKEEEKEKEKKEKNEEKNEEKNNDESEELIKDIDGMSLNNPNYFFERMYKRDPKLFLKAKDGRFNAYSRICPHTLRRQPVILTDKEKEKIDKNHPNSYSKAIKYGSSSNKQFWYICPRYWCLKDNTSLTEEEVKAGVCGGQIIPMDAKTVPKGKYIYEFNVGEKNNEHLDKDGNYITHYPGFLKKDSHPDNSCIPCCFKYWDADSQVQRRQQCLQNKEVITKSQKVVEDYIKNPNKFPLKQNALGYLPMNAQKLLNNNNELCQVSKKDKSLKEFYPCLIRKGVENNNNQSFLGAIADIYSEFTRYNSSVSISQLKQIILGKLNLDIFITLQNGNLVTLFEKELPMLDINQFSTTDIYKKLNMDNIIRSSSRTTEEQRTMDYFIKIASSFMNYINFIRDDTIDIDYAYLWDFVTKYLFDIPVNMIILDSIENDITDNIEIICPSNHYAGQFFNAKDKTIILIKREKFYEPIYQYENDGRSINIKTKLFDLQSETMSSELKKVITNIKNNMVKCKPYNSLPNVYKFKMNFPLVYMIEKLSQNKDFSIINQVLNYNNKVVGLIITLNSSKPFYIPFEPSSIINSLPLITIDAVQWNNYTTTLSTLTDTYNLLDIPCQPRIKVLEDNLIVGILTETNQFIPINPPSENIYDDTLRTYEGLNYVTSDNKTLLSNEKDTKRIETIKKIRLEHRFYNAFRNTVRRLLNTFEYKNIRNSIEDIIKDANLYLTKLNKIYDILKELTQSFIIFKDYDLDEVIKLENISTCIYNSTCSERPYCQMTENDVCAIVLPKLNLISKANNENIYFGRVADELIRFNKIRNYILFTDNYLNFEKIDYNLHANEIILLNSILFKGDYFEDIEDVTINNPYVTHNTYDTAFPNKSIRIDNTINLKERTISTIPEKCNKEIKLVGKTEKWFPLLPKNTKIVNFDINHECSFQIIIDIINDYTQKIYTSKGIKTILLNLYIPLLKKFGNSVLDTLQSQGKVTFINDVRNNILTFDNYIMSEHYYITNFDIVLLAKHFKLPIIIISSTKLKENKKDSMSLNSNEFYYIIKQFGITKNEMQRYALLLTENETLKFNITQLSIPFFDKIKENALDMSTSIFIIKVNKVRSATTLST</sequence>
<feature type="region of interest" description="Disordered" evidence="1">
    <location>
        <begin position="668"/>
        <end position="777"/>
    </location>
</feature>
<feature type="compositionally biased region" description="Acidic residues" evidence="1">
    <location>
        <begin position="736"/>
        <end position="748"/>
    </location>
</feature>
<dbReference type="EMBL" id="MN740877">
    <property type="protein sequence ID" value="QHU16196.1"/>
    <property type="molecule type" value="Genomic_DNA"/>
</dbReference>
<feature type="compositionally biased region" description="Acidic residues" evidence="1">
    <location>
        <begin position="668"/>
        <end position="677"/>
    </location>
</feature>
<name>A0A6C0KGD1_9ZZZZ</name>
<protein>
    <submittedName>
        <fullName evidence="2">Uncharacterized protein</fullName>
    </submittedName>
</protein>
<evidence type="ECO:0000313" key="2">
    <source>
        <dbReference type="EMBL" id="QHU16196.1"/>
    </source>
</evidence>
<feature type="compositionally biased region" description="Acidic residues" evidence="1">
    <location>
        <begin position="684"/>
        <end position="706"/>
    </location>
</feature>
<proteinExistence type="predicted"/>
<reference evidence="2" key="1">
    <citation type="journal article" date="2020" name="Nature">
        <title>Giant virus diversity and host interactions through global metagenomics.</title>
        <authorList>
            <person name="Schulz F."/>
            <person name="Roux S."/>
            <person name="Paez-Espino D."/>
            <person name="Jungbluth S."/>
            <person name="Walsh D.A."/>
            <person name="Denef V.J."/>
            <person name="McMahon K.D."/>
            <person name="Konstantinidis K.T."/>
            <person name="Eloe-Fadrosh E.A."/>
            <person name="Kyrpides N.C."/>
            <person name="Woyke T."/>
        </authorList>
    </citation>
    <scope>NUCLEOTIDE SEQUENCE</scope>
    <source>
        <strain evidence="2">GVMAG-S-3300011013-78</strain>
    </source>
</reference>
<evidence type="ECO:0000256" key="1">
    <source>
        <dbReference type="SAM" id="MobiDB-lite"/>
    </source>
</evidence>
<accession>A0A6C0KGD1</accession>
<feature type="compositionally biased region" description="Basic and acidic residues" evidence="1">
    <location>
        <begin position="749"/>
        <end position="777"/>
    </location>
</feature>